<dbReference type="Pfam" id="PF00892">
    <property type="entry name" value="EamA"/>
    <property type="match status" value="2"/>
</dbReference>
<feature type="transmembrane region" description="Helical" evidence="8">
    <location>
        <begin position="155"/>
        <end position="176"/>
    </location>
</feature>
<keyword evidence="6 8" id="KW-0472">Membrane</keyword>
<comment type="caution">
    <text evidence="10">The sequence shown here is derived from an EMBL/GenBank/DDBJ whole genome shotgun (WGS) entry which is preliminary data.</text>
</comment>
<organism evidence="10 11">
    <name type="scientific">Pantoea eucalypti</name>
    <dbReference type="NCBI Taxonomy" id="470933"/>
    <lineage>
        <taxon>Bacteria</taxon>
        <taxon>Pseudomonadati</taxon>
        <taxon>Pseudomonadota</taxon>
        <taxon>Gammaproteobacteria</taxon>
        <taxon>Enterobacterales</taxon>
        <taxon>Erwiniaceae</taxon>
        <taxon>Pantoea</taxon>
    </lineage>
</organism>
<feature type="domain" description="EamA" evidence="9">
    <location>
        <begin position="155"/>
        <end position="290"/>
    </location>
</feature>
<dbReference type="InterPro" id="IPR050638">
    <property type="entry name" value="AA-Vitamin_Transporters"/>
</dbReference>
<feature type="transmembrane region" description="Helical" evidence="8">
    <location>
        <begin position="248"/>
        <end position="267"/>
    </location>
</feature>
<keyword evidence="3" id="KW-1003">Cell membrane</keyword>
<keyword evidence="5 8" id="KW-1133">Transmembrane helix</keyword>
<feature type="transmembrane region" description="Helical" evidence="8">
    <location>
        <begin position="67"/>
        <end position="86"/>
    </location>
</feature>
<feature type="transmembrane region" description="Helical" evidence="8">
    <location>
        <begin position="188"/>
        <end position="205"/>
    </location>
</feature>
<comment type="similarity">
    <text evidence="2">Belongs to the drug/metabolite transporter (DMT) superfamily. 10 TMS drug/metabolite exporter (DME) (TC 2.A.7.3) family.</text>
</comment>
<dbReference type="PANTHER" id="PTHR32322:SF18">
    <property type="entry name" value="S-ADENOSYLMETHIONINE_S-ADENOSYLHOMOCYSTEINE TRANSPORTER"/>
    <property type="match status" value="1"/>
</dbReference>
<dbReference type="InterPro" id="IPR037185">
    <property type="entry name" value="EmrE-like"/>
</dbReference>
<evidence type="ECO:0000256" key="5">
    <source>
        <dbReference type="ARBA" id="ARBA00022989"/>
    </source>
</evidence>
<evidence type="ECO:0000313" key="10">
    <source>
        <dbReference type="EMBL" id="TPV37335.1"/>
    </source>
</evidence>
<feature type="transmembrane region" description="Helical" evidence="8">
    <location>
        <begin position="98"/>
        <end position="116"/>
    </location>
</feature>
<keyword evidence="11" id="KW-1185">Reference proteome</keyword>
<reference evidence="10 11" key="1">
    <citation type="submission" date="2019-06" db="EMBL/GenBank/DDBJ databases">
        <title>Taxogenomics and systematics of the genus Pantoea.</title>
        <authorList>
            <person name="Tambong J.T."/>
        </authorList>
    </citation>
    <scope>NUCLEOTIDE SEQUENCE [LARGE SCALE GENOMIC DNA]</scope>
    <source>
        <strain evidence="10 11">LMG 24197</strain>
    </source>
</reference>
<sequence>MRLPLNSKAIMIMTLICFVWGLQQVAIKAAEKEVSLTLQIAMRSGLAALVIYVYAKIKGEKFSMEKMTLFAGVCAGVLFALEFFFLSEGLRYSSASHMAVLLYTAPLYSAVGLHIFSAEEKLTARQWFGVMIAFFGLVVSMINTVAHAGFDSINYGDLCGLLAGLAWGCTTVVIRTTPLSVCSAKQTLLYQLSGAFIILMTISLFNDGYHFKPGTVAYGSLIFQTLIVSVISYLVWFSLLRNYQVASLSMLTFMTPFFGILSGIIILHEKVQANFIAGTVLLIIGLLFITVKTHQQHSKNKSVE</sequence>
<protein>
    <recommendedName>
        <fullName evidence="7">Threonine/homoserine exporter RhtA</fullName>
    </recommendedName>
</protein>
<comment type="subcellular location">
    <subcellularLocation>
        <location evidence="1">Cell membrane</location>
        <topology evidence="1">Multi-pass membrane protein</topology>
    </subcellularLocation>
</comment>
<evidence type="ECO:0000259" key="9">
    <source>
        <dbReference type="Pfam" id="PF00892"/>
    </source>
</evidence>
<gene>
    <name evidence="10" type="ORF">FJW02_07805</name>
</gene>
<dbReference type="SUPFAM" id="SSF103481">
    <property type="entry name" value="Multidrug resistance efflux transporter EmrE"/>
    <property type="match status" value="2"/>
</dbReference>
<dbReference type="PANTHER" id="PTHR32322">
    <property type="entry name" value="INNER MEMBRANE TRANSPORTER"/>
    <property type="match status" value="1"/>
</dbReference>
<evidence type="ECO:0000256" key="8">
    <source>
        <dbReference type="SAM" id="Phobius"/>
    </source>
</evidence>
<evidence type="ECO:0000256" key="1">
    <source>
        <dbReference type="ARBA" id="ARBA00004651"/>
    </source>
</evidence>
<feature type="transmembrane region" description="Helical" evidence="8">
    <location>
        <begin position="273"/>
        <end position="291"/>
    </location>
</feature>
<evidence type="ECO:0000256" key="3">
    <source>
        <dbReference type="ARBA" id="ARBA00022475"/>
    </source>
</evidence>
<dbReference type="RefSeq" id="WP_078804207.1">
    <property type="nucleotide sequence ID" value="NZ_CP045720.1"/>
</dbReference>
<feature type="transmembrane region" description="Helical" evidence="8">
    <location>
        <begin position="128"/>
        <end position="149"/>
    </location>
</feature>
<dbReference type="GeneID" id="90521861"/>
<evidence type="ECO:0000313" key="11">
    <source>
        <dbReference type="Proteomes" id="UP000315469"/>
    </source>
</evidence>
<proteinExistence type="inferred from homology"/>
<evidence type="ECO:0000256" key="7">
    <source>
        <dbReference type="ARBA" id="ARBA00040595"/>
    </source>
</evidence>
<accession>A0ABY2ZLT5</accession>
<feature type="transmembrane region" description="Helical" evidence="8">
    <location>
        <begin position="217"/>
        <end position="236"/>
    </location>
</feature>
<dbReference type="EMBL" id="VHJB01000060">
    <property type="protein sequence ID" value="TPV37335.1"/>
    <property type="molecule type" value="Genomic_DNA"/>
</dbReference>
<evidence type="ECO:0000256" key="6">
    <source>
        <dbReference type="ARBA" id="ARBA00023136"/>
    </source>
</evidence>
<dbReference type="Proteomes" id="UP000315469">
    <property type="component" value="Unassembled WGS sequence"/>
</dbReference>
<evidence type="ECO:0000256" key="2">
    <source>
        <dbReference type="ARBA" id="ARBA00009853"/>
    </source>
</evidence>
<evidence type="ECO:0000256" key="4">
    <source>
        <dbReference type="ARBA" id="ARBA00022692"/>
    </source>
</evidence>
<dbReference type="InterPro" id="IPR000620">
    <property type="entry name" value="EamA_dom"/>
</dbReference>
<name>A0ABY2ZLT5_9GAMM</name>
<keyword evidence="4 8" id="KW-0812">Transmembrane</keyword>
<feature type="domain" description="EamA" evidence="9">
    <location>
        <begin position="8"/>
        <end position="140"/>
    </location>
</feature>
<feature type="transmembrane region" description="Helical" evidence="8">
    <location>
        <begin position="36"/>
        <end position="55"/>
    </location>
</feature>